<keyword evidence="2" id="KW-1185">Reference proteome</keyword>
<protein>
    <submittedName>
        <fullName evidence="1">Uncharacterized protein</fullName>
    </submittedName>
</protein>
<evidence type="ECO:0000313" key="2">
    <source>
        <dbReference type="Proteomes" id="UP000709295"/>
    </source>
</evidence>
<evidence type="ECO:0000313" key="1">
    <source>
        <dbReference type="EMBL" id="KAG6962246.1"/>
    </source>
</evidence>
<dbReference type="AlphaFoldDB" id="A0A8J5J6S2"/>
<reference evidence="1" key="1">
    <citation type="submission" date="2021-01" db="EMBL/GenBank/DDBJ databases">
        <title>Phytophthora aleatoria, a newly-described species from Pinus radiata is distinct from Phytophthora cactorum isolates based on comparative genomics.</title>
        <authorList>
            <person name="Mcdougal R."/>
            <person name="Panda P."/>
            <person name="Williams N."/>
            <person name="Studholme D.J."/>
        </authorList>
    </citation>
    <scope>NUCLEOTIDE SEQUENCE</scope>
    <source>
        <strain evidence="1">NZFS 4037</strain>
    </source>
</reference>
<proteinExistence type="predicted"/>
<sequence length="67" mass="7345">MSMCLCAISFAPTVVHRIANRWRRLSIFCPHYENSPLKDGGVVAGSLRQLVLVGWCASPQPSATTSR</sequence>
<comment type="caution">
    <text evidence="1">The sequence shown here is derived from an EMBL/GenBank/DDBJ whole genome shotgun (WGS) entry which is preliminary data.</text>
</comment>
<organism evidence="1 2">
    <name type="scientific">Phytophthora aleatoria</name>
    <dbReference type="NCBI Taxonomy" id="2496075"/>
    <lineage>
        <taxon>Eukaryota</taxon>
        <taxon>Sar</taxon>
        <taxon>Stramenopiles</taxon>
        <taxon>Oomycota</taxon>
        <taxon>Peronosporomycetes</taxon>
        <taxon>Peronosporales</taxon>
        <taxon>Peronosporaceae</taxon>
        <taxon>Phytophthora</taxon>
    </lineage>
</organism>
<gene>
    <name evidence="1" type="ORF">JG688_00008683</name>
</gene>
<name>A0A8J5J6S2_9STRA</name>
<dbReference type="EMBL" id="JAENGY010000469">
    <property type="protein sequence ID" value="KAG6962246.1"/>
    <property type="molecule type" value="Genomic_DNA"/>
</dbReference>
<dbReference type="Proteomes" id="UP000709295">
    <property type="component" value="Unassembled WGS sequence"/>
</dbReference>
<accession>A0A8J5J6S2</accession>